<comment type="caution">
    <text evidence="2">The sequence shown here is derived from an EMBL/GenBank/DDBJ whole genome shotgun (WGS) entry which is preliminary data.</text>
</comment>
<reference evidence="3" key="1">
    <citation type="journal article" date="2019" name="Int. J. Syst. Evol. Microbiol.">
        <title>The Global Catalogue of Microorganisms (GCM) 10K type strain sequencing project: providing services to taxonomists for standard genome sequencing and annotation.</title>
        <authorList>
            <consortium name="The Broad Institute Genomics Platform"/>
            <consortium name="The Broad Institute Genome Sequencing Center for Infectious Disease"/>
            <person name="Wu L."/>
            <person name="Ma J."/>
        </authorList>
    </citation>
    <scope>NUCLEOTIDE SEQUENCE [LARGE SCALE GENOMIC DNA]</scope>
    <source>
        <strain evidence="3">CGMCC 1.6774</strain>
    </source>
</reference>
<dbReference type="Proteomes" id="UP001597314">
    <property type="component" value="Unassembled WGS sequence"/>
</dbReference>
<gene>
    <name evidence="2" type="ORF">ACFSOX_01350</name>
</gene>
<dbReference type="EMBL" id="JBHUIW010000001">
    <property type="protein sequence ID" value="MFD2180785.1"/>
    <property type="molecule type" value="Genomic_DNA"/>
</dbReference>
<evidence type="ECO:0000313" key="2">
    <source>
        <dbReference type="EMBL" id="MFD2180785.1"/>
    </source>
</evidence>
<keyword evidence="3" id="KW-1185">Reference proteome</keyword>
<evidence type="ECO:0008006" key="4">
    <source>
        <dbReference type="Google" id="ProtNLM"/>
    </source>
</evidence>
<proteinExistence type="predicted"/>
<evidence type="ECO:0000313" key="3">
    <source>
        <dbReference type="Proteomes" id="UP001597314"/>
    </source>
</evidence>
<sequence length="90" mass="9518">MDEVAIATRASAPWSGTVDAAAKTAAALRIRRSHLAEVEALLGAWRGSVAACRSDLAVVESRIDAVETLIERLKAAAIAMRDRMEAGART</sequence>
<dbReference type="RefSeq" id="WP_378475991.1">
    <property type="nucleotide sequence ID" value="NZ_JBHUIW010000001.1"/>
</dbReference>
<accession>A0ABW5AEW5</accession>
<name>A0ABW5AEW5_9BRAD</name>
<feature type="coiled-coil region" evidence="1">
    <location>
        <begin position="56"/>
        <end position="83"/>
    </location>
</feature>
<evidence type="ECO:0000256" key="1">
    <source>
        <dbReference type="SAM" id="Coils"/>
    </source>
</evidence>
<organism evidence="2 3">
    <name type="scientific">Rhodoplanes azumiensis</name>
    <dbReference type="NCBI Taxonomy" id="1897628"/>
    <lineage>
        <taxon>Bacteria</taxon>
        <taxon>Pseudomonadati</taxon>
        <taxon>Pseudomonadota</taxon>
        <taxon>Alphaproteobacteria</taxon>
        <taxon>Hyphomicrobiales</taxon>
        <taxon>Nitrobacteraceae</taxon>
        <taxon>Rhodoplanes</taxon>
    </lineage>
</organism>
<keyword evidence="1" id="KW-0175">Coiled coil</keyword>
<protein>
    <recommendedName>
        <fullName evidence="4">WXG100 family type VII secretion target</fullName>
    </recommendedName>
</protein>